<dbReference type="InterPro" id="IPR036366">
    <property type="entry name" value="PGBDSf"/>
</dbReference>
<feature type="chain" id="PRO_5009527369" description="Peptidoglycan binding-like domain-containing protein" evidence="2">
    <location>
        <begin position="27"/>
        <end position="383"/>
    </location>
</feature>
<name>A0A1F6WP04_9BACT</name>
<dbReference type="InterPro" id="IPR002477">
    <property type="entry name" value="Peptidoglycan-bd-like"/>
</dbReference>
<dbReference type="Pfam" id="PF01471">
    <property type="entry name" value="PG_binding_1"/>
    <property type="match status" value="1"/>
</dbReference>
<feature type="domain" description="Peptidoglycan binding-like" evidence="3">
    <location>
        <begin position="314"/>
        <end position="378"/>
    </location>
</feature>
<evidence type="ECO:0000313" key="5">
    <source>
        <dbReference type="Proteomes" id="UP000178184"/>
    </source>
</evidence>
<dbReference type="Proteomes" id="UP000178184">
    <property type="component" value="Unassembled WGS sequence"/>
</dbReference>
<dbReference type="Gene3D" id="1.10.101.10">
    <property type="entry name" value="PGBD-like superfamily/PGBD"/>
    <property type="match status" value="1"/>
</dbReference>
<keyword evidence="2" id="KW-0732">Signal</keyword>
<comment type="caution">
    <text evidence="4">The sequence shown here is derived from an EMBL/GenBank/DDBJ whole genome shotgun (WGS) entry which is preliminary data.</text>
</comment>
<dbReference type="InterPro" id="IPR036365">
    <property type="entry name" value="PGBD-like_sf"/>
</dbReference>
<organism evidence="4 5">
    <name type="scientific">Candidatus Nomurabacteria bacterium RIFCSPLOWO2_01_FULL_33_17</name>
    <dbReference type="NCBI Taxonomy" id="1801764"/>
    <lineage>
        <taxon>Bacteria</taxon>
        <taxon>Candidatus Nomuraibacteriota</taxon>
    </lineage>
</organism>
<evidence type="ECO:0000313" key="4">
    <source>
        <dbReference type="EMBL" id="OGI83631.1"/>
    </source>
</evidence>
<dbReference type="EMBL" id="MFUO01000023">
    <property type="protein sequence ID" value="OGI83631.1"/>
    <property type="molecule type" value="Genomic_DNA"/>
</dbReference>
<evidence type="ECO:0000256" key="1">
    <source>
        <dbReference type="SAM" id="MobiDB-lite"/>
    </source>
</evidence>
<gene>
    <name evidence="4" type="ORF">A2903_02485</name>
</gene>
<feature type="region of interest" description="Disordered" evidence="1">
    <location>
        <begin position="123"/>
        <end position="148"/>
    </location>
</feature>
<feature type="signal peptide" evidence="2">
    <location>
        <begin position="1"/>
        <end position="26"/>
    </location>
</feature>
<dbReference type="STRING" id="1801764.A2903_02485"/>
<dbReference type="SUPFAM" id="SSF47090">
    <property type="entry name" value="PGBD-like"/>
    <property type="match status" value="1"/>
</dbReference>
<sequence>MIKNKLKIGFLIVTLSIFIGSGSAMAADITWNAATSVTIGSDTYSISSGSEATSIAVGSSTVVVVVPTSSTFTFVSSDKYVLANVHDTGDVSTVCNASTNTMTVTGPTTVTITPNSGSTCTLNSGGVGGGSSNLPPADTTPPSNTSVSISAGATTTSTLSVSLTLGATDATQMIISNDAGFAGASWETYATTKSWTLTSGDGIKTVYARFKDAAGNMSVATSDTITVSGTGTTEPVSNVPTGGCSGGNMYNTSTGALCTNTIVQAAIDGCGNRTTGFSVISGKSCVGNIVSGSVSNSSYAMGKINAQMQMGAKNAEVTKLQTFLKAQGVEIYPAGLVTGYFGGLTKAAVAKFQLKYGLVVNASTPGYGRVGPKTMAKINELAN</sequence>
<proteinExistence type="predicted"/>
<reference evidence="4 5" key="1">
    <citation type="journal article" date="2016" name="Nat. Commun.">
        <title>Thousands of microbial genomes shed light on interconnected biogeochemical processes in an aquifer system.</title>
        <authorList>
            <person name="Anantharaman K."/>
            <person name="Brown C.T."/>
            <person name="Hug L.A."/>
            <person name="Sharon I."/>
            <person name="Castelle C.J."/>
            <person name="Probst A.J."/>
            <person name="Thomas B.C."/>
            <person name="Singh A."/>
            <person name="Wilkins M.J."/>
            <person name="Karaoz U."/>
            <person name="Brodie E.L."/>
            <person name="Williams K.H."/>
            <person name="Hubbard S.S."/>
            <person name="Banfield J.F."/>
        </authorList>
    </citation>
    <scope>NUCLEOTIDE SEQUENCE [LARGE SCALE GENOMIC DNA]</scope>
</reference>
<accession>A0A1F6WP04</accession>
<protein>
    <recommendedName>
        <fullName evidence="3">Peptidoglycan binding-like domain-containing protein</fullName>
    </recommendedName>
</protein>
<dbReference type="AlphaFoldDB" id="A0A1F6WP04"/>
<evidence type="ECO:0000259" key="3">
    <source>
        <dbReference type="Pfam" id="PF01471"/>
    </source>
</evidence>
<evidence type="ECO:0000256" key="2">
    <source>
        <dbReference type="SAM" id="SignalP"/>
    </source>
</evidence>